<comment type="similarity">
    <text evidence="4">Belongs to the major facilitator superfamily. Sugar transporter (TC 2.A.1.1) family. Glucose transporter subfamily.</text>
</comment>
<dbReference type="InParanoid" id="A0A3Q3GI74"/>
<accession>A0A3Q3GI74</accession>
<dbReference type="Gene3D" id="1.20.1250.20">
    <property type="entry name" value="MFS general substrate transporter like domains"/>
    <property type="match status" value="1"/>
</dbReference>
<evidence type="ECO:0000256" key="11">
    <source>
        <dbReference type="ARBA" id="ARBA00023136"/>
    </source>
</evidence>
<feature type="transmembrane region" description="Helical" evidence="14">
    <location>
        <begin position="130"/>
        <end position="152"/>
    </location>
</feature>
<dbReference type="GeneTree" id="ENSGT00940000166787"/>
<evidence type="ECO:0000256" key="4">
    <source>
        <dbReference type="ARBA" id="ARBA00007004"/>
    </source>
</evidence>
<dbReference type="InterPro" id="IPR036259">
    <property type="entry name" value="MFS_trans_sf"/>
</dbReference>
<evidence type="ECO:0000256" key="7">
    <source>
        <dbReference type="ARBA" id="ARBA00022475"/>
    </source>
</evidence>
<feature type="transmembrane region" description="Helical" evidence="14">
    <location>
        <begin position="75"/>
        <end position="96"/>
    </location>
</feature>
<keyword evidence="11 14" id="KW-0472">Membrane</keyword>
<protein>
    <recommendedName>
        <fullName evidence="5">Solute carrier family 2, facilitated glucose transporter member 5</fullName>
    </recommendedName>
    <alternativeName>
        <fullName evidence="13">Fructose transporter</fullName>
    </alternativeName>
    <alternativeName>
        <fullName evidence="12">Glucose transporter type 5, small intestine</fullName>
    </alternativeName>
</protein>
<dbReference type="Ensembl" id="ENSLBET00000031877.1">
    <property type="protein sequence ID" value="ENSLBEP00000030468.1"/>
    <property type="gene ID" value="ENSLBEG00000023000.1"/>
</dbReference>
<dbReference type="GO" id="GO:0070837">
    <property type="term" value="P:dehydroascorbic acid transport"/>
    <property type="evidence" value="ECO:0007669"/>
    <property type="project" value="TreeGrafter"/>
</dbReference>
<dbReference type="PRINTS" id="PR00171">
    <property type="entry name" value="SUGRTRNSPORT"/>
</dbReference>
<keyword evidence="9 14" id="KW-0812">Transmembrane</keyword>
<dbReference type="Pfam" id="PF00083">
    <property type="entry name" value="Sugar_tr"/>
    <property type="match status" value="1"/>
</dbReference>
<dbReference type="PROSITE" id="PS00217">
    <property type="entry name" value="SUGAR_TRANSPORT_2"/>
    <property type="match status" value="1"/>
</dbReference>
<evidence type="ECO:0000256" key="6">
    <source>
        <dbReference type="ARBA" id="ARBA00022448"/>
    </source>
</evidence>
<evidence type="ECO:0000256" key="9">
    <source>
        <dbReference type="ARBA" id="ARBA00022692"/>
    </source>
</evidence>
<keyword evidence="8" id="KW-0762">Sugar transport</keyword>
<dbReference type="GO" id="GO:0046323">
    <property type="term" value="P:D-glucose import"/>
    <property type="evidence" value="ECO:0007669"/>
    <property type="project" value="TreeGrafter"/>
</dbReference>
<feature type="domain" description="Major facilitator superfamily (MFS) profile" evidence="15">
    <location>
        <begin position="27"/>
        <end position="451"/>
    </location>
</feature>
<dbReference type="InterPro" id="IPR003663">
    <property type="entry name" value="Sugar/inositol_transpt"/>
</dbReference>
<dbReference type="GO" id="GO:0042383">
    <property type="term" value="C:sarcolemma"/>
    <property type="evidence" value="ECO:0007669"/>
    <property type="project" value="UniProtKB-SubCell"/>
</dbReference>
<evidence type="ECO:0000256" key="5">
    <source>
        <dbReference type="ARBA" id="ARBA00015973"/>
    </source>
</evidence>
<feature type="transmembrane region" description="Helical" evidence="14">
    <location>
        <begin position="397"/>
        <end position="418"/>
    </location>
</feature>
<dbReference type="InterPro" id="IPR005828">
    <property type="entry name" value="MFS_sugar_transport-like"/>
</dbReference>
<reference evidence="16" key="2">
    <citation type="submission" date="2025-09" db="UniProtKB">
        <authorList>
            <consortium name="Ensembl"/>
        </authorList>
    </citation>
    <scope>IDENTIFICATION</scope>
</reference>
<dbReference type="GO" id="GO:1990539">
    <property type="term" value="P:fructose import across plasma membrane"/>
    <property type="evidence" value="ECO:0007669"/>
    <property type="project" value="UniProtKB-ARBA"/>
</dbReference>
<evidence type="ECO:0000313" key="16">
    <source>
        <dbReference type="Ensembl" id="ENSLBEP00000030468.1"/>
    </source>
</evidence>
<dbReference type="SUPFAM" id="SSF103473">
    <property type="entry name" value="MFS general substrate transporter"/>
    <property type="match status" value="1"/>
</dbReference>
<evidence type="ECO:0000256" key="1">
    <source>
        <dbReference type="ARBA" id="ARBA00000590"/>
    </source>
</evidence>
<organism evidence="16 17">
    <name type="scientific">Labrus bergylta</name>
    <name type="common">ballan wrasse</name>
    <dbReference type="NCBI Taxonomy" id="56723"/>
    <lineage>
        <taxon>Eukaryota</taxon>
        <taxon>Metazoa</taxon>
        <taxon>Chordata</taxon>
        <taxon>Craniata</taxon>
        <taxon>Vertebrata</taxon>
        <taxon>Euteleostomi</taxon>
        <taxon>Actinopterygii</taxon>
        <taxon>Neopterygii</taxon>
        <taxon>Teleostei</taxon>
        <taxon>Neoteleostei</taxon>
        <taxon>Acanthomorphata</taxon>
        <taxon>Eupercaria</taxon>
        <taxon>Labriformes</taxon>
        <taxon>Labridae</taxon>
        <taxon>Labrus</taxon>
    </lineage>
</organism>
<evidence type="ECO:0000256" key="10">
    <source>
        <dbReference type="ARBA" id="ARBA00022989"/>
    </source>
</evidence>
<feature type="transmembrane region" description="Helical" evidence="14">
    <location>
        <begin position="300"/>
        <end position="323"/>
    </location>
</feature>
<evidence type="ECO:0000256" key="12">
    <source>
        <dbReference type="ARBA" id="ARBA00029961"/>
    </source>
</evidence>
<keyword evidence="7" id="KW-1003">Cell membrane</keyword>
<sequence>MFFLSLSSLSFTSVINKLMKSLYFAAIFAAGIGGTFQYGFSISVMTSPSAFIKELVNATCVQRYNVSLEQWQLSLIWSFMVSIYCIGGLFGVSVLLSHRKRCLLLNNIVAIIGAVLMICSQTAMSFEMIMVGRFLCGINSGVGLSAHSLYLVECAPKRLRGMVGVTVGTFISLGKFGGQLLGISELLGTHERWPWLLGFNGFTALVQLSTLPFLPESPSFLLLDRGDRQACEKALRRLWGNQDHSMKVEEMLQEKAAYKTLRWQLITIFVTFTTLQLCGINAVYFYSFEVFRAAGIQPQHLRYAALGTGLCELCTSIACFMVIENMGKKVLLSRGYMGMAATLILLTITLYLQTHISWMPYFSMVLIFIFIFFFASGPAGVSATLPGEILTQSYKSAGYTIACTLNWSGLFVLGMLFPILVEKLEYFCFLIFLFFCAICGLFVRFNVPETKNLTVLEIAAEFQRMHCKSENSQRSKFTEQNLNGTSINNTKL</sequence>
<dbReference type="PROSITE" id="PS50850">
    <property type="entry name" value="MFS"/>
    <property type="match status" value="1"/>
</dbReference>
<comment type="subcellular location">
    <subcellularLocation>
        <location evidence="2">Cell membrane</location>
        <location evidence="2">Sarcolemma</location>
    </subcellularLocation>
    <subcellularLocation>
        <location evidence="3">Cell membrane</location>
        <topology evidence="3">Multi-pass membrane protein</topology>
    </subcellularLocation>
</comment>
<keyword evidence="6" id="KW-0813">Transport</keyword>
<dbReference type="PANTHER" id="PTHR23503:SF54">
    <property type="entry name" value="MAJOR FACILITATOR SUPERFAMILY (MFS) PROFILE DOMAIN-CONTAINING PROTEIN"/>
    <property type="match status" value="1"/>
</dbReference>
<evidence type="ECO:0000256" key="3">
    <source>
        <dbReference type="ARBA" id="ARBA00004651"/>
    </source>
</evidence>
<evidence type="ECO:0000256" key="13">
    <source>
        <dbReference type="ARBA" id="ARBA00031099"/>
    </source>
</evidence>
<dbReference type="AlphaFoldDB" id="A0A3Q3GI74"/>
<keyword evidence="17" id="KW-1185">Reference proteome</keyword>
<evidence type="ECO:0000256" key="14">
    <source>
        <dbReference type="SAM" id="Phobius"/>
    </source>
</evidence>
<evidence type="ECO:0000256" key="2">
    <source>
        <dbReference type="ARBA" id="ARBA00004135"/>
    </source>
</evidence>
<dbReference type="STRING" id="56723.ENSLBEP00000030468"/>
<feature type="transmembrane region" description="Helical" evidence="14">
    <location>
        <begin position="358"/>
        <end position="385"/>
    </location>
</feature>
<dbReference type="Proteomes" id="UP000261660">
    <property type="component" value="Unplaced"/>
</dbReference>
<evidence type="ECO:0000259" key="15">
    <source>
        <dbReference type="PROSITE" id="PS50850"/>
    </source>
</evidence>
<comment type="catalytic activity">
    <reaction evidence="1">
        <text>D-fructose(out) = D-fructose(in)</text>
        <dbReference type="Rhea" id="RHEA:60372"/>
        <dbReference type="ChEBI" id="CHEBI:37721"/>
    </reaction>
</comment>
<evidence type="ECO:0000313" key="17">
    <source>
        <dbReference type="Proteomes" id="UP000261660"/>
    </source>
</evidence>
<keyword evidence="10 14" id="KW-1133">Transmembrane helix</keyword>
<dbReference type="InterPro" id="IPR045263">
    <property type="entry name" value="GLUT"/>
</dbReference>
<dbReference type="InterPro" id="IPR020846">
    <property type="entry name" value="MFS_dom"/>
</dbReference>
<evidence type="ECO:0000256" key="8">
    <source>
        <dbReference type="ARBA" id="ARBA00022597"/>
    </source>
</evidence>
<dbReference type="FunFam" id="1.20.1250.20:FF:001511">
    <property type="entry name" value="Solute carrier family 2, facilitated glucose transporter member 5"/>
    <property type="match status" value="1"/>
</dbReference>
<dbReference type="PANTHER" id="PTHR23503">
    <property type="entry name" value="SOLUTE CARRIER FAMILY 2"/>
    <property type="match status" value="1"/>
</dbReference>
<dbReference type="InterPro" id="IPR005829">
    <property type="entry name" value="Sugar_transporter_CS"/>
</dbReference>
<feature type="transmembrane region" description="Helical" evidence="14">
    <location>
        <begin position="21"/>
        <end position="40"/>
    </location>
</feature>
<dbReference type="GO" id="GO:0005353">
    <property type="term" value="F:fructose transmembrane transporter activity"/>
    <property type="evidence" value="ECO:0007669"/>
    <property type="project" value="UniProtKB-ARBA"/>
</dbReference>
<proteinExistence type="inferred from homology"/>
<reference evidence="16" key="1">
    <citation type="submission" date="2025-08" db="UniProtKB">
        <authorList>
            <consortium name="Ensembl"/>
        </authorList>
    </citation>
    <scope>IDENTIFICATION</scope>
</reference>
<name>A0A3Q3GI74_9LABR</name>
<feature type="transmembrane region" description="Helical" evidence="14">
    <location>
        <begin position="103"/>
        <end position="124"/>
    </location>
</feature>
<feature type="transmembrane region" description="Helical" evidence="14">
    <location>
        <begin position="424"/>
        <end position="443"/>
    </location>
</feature>
<feature type="transmembrane region" description="Helical" evidence="14">
    <location>
        <begin position="265"/>
        <end position="288"/>
    </location>
</feature>
<dbReference type="GO" id="GO:0055056">
    <property type="term" value="F:D-glucose transmembrane transporter activity"/>
    <property type="evidence" value="ECO:0007669"/>
    <property type="project" value="TreeGrafter"/>
</dbReference>
<feature type="transmembrane region" description="Helical" evidence="14">
    <location>
        <begin position="335"/>
        <end position="352"/>
    </location>
</feature>